<dbReference type="PANTHER" id="PTHR22604:SF105">
    <property type="entry name" value="TRANS-1,2-DIHYDROBENZENE-1,2-DIOL DEHYDROGENASE"/>
    <property type="match status" value="1"/>
</dbReference>
<dbReference type="Gene3D" id="3.30.360.10">
    <property type="entry name" value="Dihydrodipicolinate Reductase, domain 2"/>
    <property type="match status" value="1"/>
</dbReference>
<name>A0A542YLP3_9MICO</name>
<dbReference type="PANTHER" id="PTHR22604">
    <property type="entry name" value="OXIDOREDUCTASES"/>
    <property type="match status" value="1"/>
</dbReference>
<dbReference type="Pfam" id="PF22725">
    <property type="entry name" value="GFO_IDH_MocA_C3"/>
    <property type="match status" value="1"/>
</dbReference>
<keyword evidence="2" id="KW-0560">Oxidoreductase</keyword>
<dbReference type="EMBL" id="VFOP01000001">
    <property type="protein sequence ID" value="TQL49005.1"/>
    <property type="molecule type" value="Genomic_DNA"/>
</dbReference>
<dbReference type="AlphaFoldDB" id="A0A542YLP3"/>
<keyword evidence="3" id="KW-0520">NAD</keyword>
<dbReference type="Gene3D" id="3.40.50.720">
    <property type="entry name" value="NAD(P)-binding Rossmann-like Domain"/>
    <property type="match status" value="1"/>
</dbReference>
<gene>
    <name evidence="6" type="ORF">FB467_0069</name>
</gene>
<accession>A0A542YLP3</accession>
<dbReference type="SUPFAM" id="SSF55347">
    <property type="entry name" value="Glyceraldehyde-3-phosphate dehydrogenase-like, C-terminal domain"/>
    <property type="match status" value="1"/>
</dbReference>
<evidence type="ECO:0000256" key="3">
    <source>
        <dbReference type="ARBA" id="ARBA00023027"/>
    </source>
</evidence>
<evidence type="ECO:0000256" key="1">
    <source>
        <dbReference type="ARBA" id="ARBA00010928"/>
    </source>
</evidence>
<reference evidence="6 7" key="1">
    <citation type="submission" date="2019-06" db="EMBL/GenBank/DDBJ databases">
        <title>Sequencing the genomes of 1000 actinobacteria strains.</title>
        <authorList>
            <person name="Klenk H.-P."/>
        </authorList>
    </citation>
    <scope>NUCLEOTIDE SEQUENCE [LARGE SCALE GENOMIC DNA]</scope>
    <source>
        <strain evidence="6 7">DSM 12335</strain>
    </source>
</reference>
<protein>
    <submittedName>
        <fullName evidence="6">Putative dehydrogenase</fullName>
    </submittedName>
</protein>
<feature type="domain" description="Gfo/Idh/MocA-like oxidoreductase N-terminal" evidence="4">
    <location>
        <begin position="6"/>
        <end position="120"/>
    </location>
</feature>
<keyword evidence="7" id="KW-1185">Reference proteome</keyword>
<dbReference type="Pfam" id="PF01408">
    <property type="entry name" value="GFO_IDH_MocA"/>
    <property type="match status" value="1"/>
</dbReference>
<proteinExistence type="inferred from homology"/>
<dbReference type="SUPFAM" id="SSF51735">
    <property type="entry name" value="NAD(P)-binding Rossmann-fold domains"/>
    <property type="match status" value="1"/>
</dbReference>
<dbReference type="GO" id="GO:0016491">
    <property type="term" value="F:oxidoreductase activity"/>
    <property type="evidence" value="ECO:0007669"/>
    <property type="project" value="UniProtKB-KW"/>
</dbReference>
<evidence type="ECO:0000256" key="2">
    <source>
        <dbReference type="ARBA" id="ARBA00023002"/>
    </source>
</evidence>
<comment type="caution">
    <text evidence="6">The sequence shown here is derived from an EMBL/GenBank/DDBJ whole genome shotgun (WGS) entry which is preliminary data.</text>
</comment>
<evidence type="ECO:0000259" key="4">
    <source>
        <dbReference type="Pfam" id="PF01408"/>
    </source>
</evidence>
<evidence type="ECO:0000313" key="6">
    <source>
        <dbReference type="EMBL" id="TQL49005.1"/>
    </source>
</evidence>
<organism evidence="6 7">
    <name type="scientific">Ornithinicoccus hortensis</name>
    <dbReference type="NCBI Taxonomy" id="82346"/>
    <lineage>
        <taxon>Bacteria</taxon>
        <taxon>Bacillati</taxon>
        <taxon>Actinomycetota</taxon>
        <taxon>Actinomycetes</taxon>
        <taxon>Micrococcales</taxon>
        <taxon>Intrasporangiaceae</taxon>
        <taxon>Ornithinicoccus</taxon>
    </lineage>
</organism>
<dbReference type="InterPro" id="IPR036291">
    <property type="entry name" value="NAD(P)-bd_dom_sf"/>
</dbReference>
<evidence type="ECO:0000313" key="7">
    <source>
        <dbReference type="Proteomes" id="UP000319516"/>
    </source>
</evidence>
<feature type="domain" description="GFO/IDH/MocA-like oxidoreductase" evidence="5">
    <location>
        <begin position="132"/>
        <end position="249"/>
    </location>
</feature>
<dbReference type="InterPro" id="IPR050984">
    <property type="entry name" value="Gfo/Idh/MocA_domain"/>
</dbReference>
<sequence length="326" mass="34702">MSQTAWGIIGAARIAREQVIPAIRRADAGEVVAVSSASGKAGPYAEELAIARAHDSHEALLADPDVESVYIALPNGHHAEWIQRAARAGKHVLCEKPIVLGPAELDAVEAAAAEAGVVVEEAFMYRHHPQLRVVRDLLADGTLGDLVALEARLHFTLDRVAGAGDLRLDPALGGGSLLDVGCYPVDLFGLLTGAEPDGVAASAVRDEPGGVDTRFAGVLRYGDVLSTFDASFDSLFRGTATIIGTRGSLTLADVFRADRTDGIGALVLETEEGTRELRPEGDQYAAQAAAFARLVRAGRRDEEHWRLTRYTTRTLDRLAAAARPDR</sequence>
<dbReference type="InterPro" id="IPR000683">
    <property type="entry name" value="Gfo/Idh/MocA-like_OxRdtase_N"/>
</dbReference>
<evidence type="ECO:0000259" key="5">
    <source>
        <dbReference type="Pfam" id="PF22725"/>
    </source>
</evidence>
<dbReference type="GO" id="GO:0000166">
    <property type="term" value="F:nucleotide binding"/>
    <property type="evidence" value="ECO:0007669"/>
    <property type="project" value="InterPro"/>
</dbReference>
<comment type="similarity">
    <text evidence="1">Belongs to the Gfo/Idh/MocA family.</text>
</comment>
<dbReference type="Proteomes" id="UP000319516">
    <property type="component" value="Unassembled WGS sequence"/>
</dbReference>
<dbReference type="RefSeq" id="WP_170230490.1">
    <property type="nucleotide sequence ID" value="NZ_BAAAIK010000008.1"/>
</dbReference>
<dbReference type="InterPro" id="IPR055170">
    <property type="entry name" value="GFO_IDH_MocA-like_dom"/>
</dbReference>